<dbReference type="RefSeq" id="WP_369384443.1">
    <property type="nucleotide sequence ID" value="NZ_BAUT01000056.1"/>
</dbReference>
<dbReference type="AlphaFoldDB" id="W4Q7B0"/>
<protein>
    <recommendedName>
        <fullName evidence="2">Oligopeptide transport permease C-like N-terminal domain-containing protein</fullName>
    </recommendedName>
</protein>
<evidence type="ECO:0000313" key="3">
    <source>
        <dbReference type="EMBL" id="GAE27578.1"/>
    </source>
</evidence>
<proteinExistence type="predicted"/>
<keyword evidence="1" id="KW-1133">Transmembrane helix</keyword>
<organism evidence="3 4">
    <name type="scientific">Halalkalibacter wakoensis JCM 9140</name>
    <dbReference type="NCBI Taxonomy" id="1236970"/>
    <lineage>
        <taxon>Bacteria</taxon>
        <taxon>Bacillati</taxon>
        <taxon>Bacillota</taxon>
        <taxon>Bacilli</taxon>
        <taxon>Bacillales</taxon>
        <taxon>Bacillaceae</taxon>
        <taxon>Halalkalibacter</taxon>
    </lineage>
</organism>
<keyword evidence="1" id="KW-0812">Transmembrane</keyword>
<accession>W4Q7B0</accession>
<sequence length="106" mass="12187">MAEIAKGRVMDPTTEELSEVKANLKKERRQVMIRRILSNKMAVTGSIIILISVVISLLSPLLVSYTPFEMNPANRLQLQVQIIILEQIRLEEMYLPVLYMVSKRQC</sequence>
<comment type="caution">
    <text evidence="3">The sequence shown here is derived from an EMBL/GenBank/DDBJ whole genome shotgun (WGS) entry which is preliminary data.</text>
</comment>
<name>W4Q7B0_9BACI</name>
<reference evidence="3" key="1">
    <citation type="journal article" date="2014" name="Genome Announc.">
        <title>Draft Genome Sequences of Three Alkaliphilic Bacillus Strains, Bacillus wakoensis JCM 9140T, Bacillus akibai JCM 9157T, and Bacillus hemicellulosilyticus JCM 9152T.</title>
        <authorList>
            <person name="Yuki M."/>
            <person name="Oshima K."/>
            <person name="Suda W."/>
            <person name="Oshida Y."/>
            <person name="Kitamura K."/>
            <person name="Iida T."/>
            <person name="Hattori M."/>
            <person name="Ohkuma M."/>
        </authorList>
    </citation>
    <scope>NUCLEOTIDE SEQUENCE [LARGE SCALE GENOMIC DNA]</scope>
    <source>
        <strain evidence="3">JCM 9140</strain>
    </source>
</reference>
<dbReference type="EMBL" id="BAUT01000056">
    <property type="protein sequence ID" value="GAE27578.1"/>
    <property type="molecule type" value="Genomic_DNA"/>
</dbReference>
<feature type="domain" description="Oligopeptide transport permease C-like N-terminal" evidence="2">
    <location>
        <begin position="30"/>
        <end position="77"/>
    </location>
</feature>
<dbReference type="STRING" id="1236970.JCM9140_3731"/>
<dbReference type="InterPro" id="IPR025966">
    <property type="entry name" value="OppC_N"/>
</dbReference>
<evidence type="ECO:0000313" key="4">
    <source>
        <dbReference type="Proteomes" id="UP000018890"/>
    </source>
</evidence>
<gene>
    <name evidence="3" type="ORF">JCM9140_3731</name>
</gene>
<dbReference type="Pfam" id="PF12911">
    <property type="entry name" value="OppC_N"/>
    <property type="match status" value="1"/>
</dbReference>
<dbReference type="Proteomes" id="UP000018890">
    <property type="component" value="Unassembled WGS sequence"/>
</dbReference>
<keyword evidence="1" id="KW-0472">Membrane</keyword>
<dbReference type="GO" id="GO:0005886">
    <property type="term" value="C:plasma membrane"/>
    <property type="evidence" value="ECO:0007669"/>
    <property type="project" value="UniProtKB-SubCell"/>
</dbReference>
<feature type="transmembrane region" description="Helical" evidence="1">
    <location>
        <begin position="42"/>
        <end position="63"/>
    </location>
</feature>
<evidence type="ECO:0000259" key="2">
    <source>
        <dbReference type="Pfam" id="PF12911"/>
    </source>
</evidence>
<keyword evidence="4" id="KW-1185">Reference proteome</keyword>
<evidence type="ECO:0000256" key="1">
    <source>
        <dbReference type="SAM" id="Phobius"/>
    </source>
</evidence>